<geneLocation type="plasmid" evidence="1">
    <name>unnamed4</name>
</geneLocation>
<dbReference type="AlphaFoldDB" id="A0A1B2EYD4"/>
<dbReference type="GO" id="GO:0003824">
    <property type="term" value="F:catalytic activity"/>
    <property type="evidence" value="ECO:0007669"/>
    <property type="project" value="InterPro"/>
</dbReference>
<dbReference type="RefSeq" id="WP_099515810.1">
    <property type="nucleotide sequence ID" value="NZ_CP016620.1"/>
</dbReference>
<reference evidence="1" key="1">
    <citation type="submission" date="2016-07" db="EMBL/GenBank/DDBJ databases">
        <title>Microvirga ossetica sp. nov. a new species of rhizobia isolated from root nodules of the legume species Vicia alpestris Steven originated from North Ossetia region in the Caucasus.</title>
        <authorList>
            <person name="Safronova V.I."/>
            <person name="Kuznetsova I.G."/>
            <person name="Sazanova A.L."/>
            <person name="Belimov A."/>
            <person name="Andronov E."/>
            <person name="Osledkin Y.S."/>
            <person name="Onishchuk O.P."/>
            <person name="Kurchak O.N."/>
            <person name="Shaposhnikov A.I."/>
            <person name="Willems A."/>
            <person name="Tikhonovich I.A."/>
        </authorList>
    </citation>
    <scope>NUCLEOTIDE SEQUENCE [LARGE SCALE GENOMIC DNA]</scope>
    <source>
        <strain evidence="1">V5/3M</strain>
        <plasmid evidence="1">unnamed4</plasmid>
    </source>
</reference>
<dbReference type="GO" id="GO:0005992">
    <property type="term" value="P:trehalose biosynthetic process"/>
    <property type="evidence" value="ECO:0007669"/>
    <property type="project" value="InterPro"/>
</dbReference>
<dbReference type="SUPFAM" id="SSF53756">
    <property type="entry name" value="UDP-Glycosyltransferase/glycogen phosphorylase"/>
    <property type="match status" value="1"/>
</dbReference>
<dbReference type="Gene3D" id="3.40.50.2000">
    <property type="entry name" value="Glycogen Phosphorylase B"/>
    <property type="match status" value="1"/>
</dbReference>
<dbReference type="OrthoDB" id="9815690at2"/>
<name>A0A1B2EYD4_9HYPH</name>
<organism evidence="1">
    <name type="scientific">Microvirga ossetica</name>
    <dbReference type="NCBI Taxonomy" id="1882682"/>
    <lineage>
        <taxon>Bacteria</taxon>
        <taxon>Pseudomonadati</taxon>
        <taxon>Pseudomonadota</taxon>
        <taxon>Alphaproteobacteria</taxon>
        <taxon>Hyphomicrobiales</taxon>
        <taxon>Methylobacteriaceae</taxon>
        <taxon>Microvirga</taxon>
    </lineage>
</organism>
<sequence>MTLALHRVFNELRIAGLIPLTDALIVNPNDKVEVAEAIQHALHMSGEERVARWEAMSKVLWSSDVSRWAAAFITDLAANKAGRARSGLELAKKRE</sequence>
<dbReference type="KEGG" id="moc:BB934_42945"/>
<proteinExistence type="predicted"/>
<protein>
    <submittedName>
        <fullName evidence="1">Uncharacterized protein</fullName>
    </submittedName>
</protein>
<keyword evidence="1" id="KW-0614">Plasmid</keyword>
<evidence type="ECO:0000313" key="1">
    <source>
        <dbReference type="EMBL" id="ANY84981.1"/>
    </source>
</evidence>
<dbReference type="Pfam" id="PF00982">
    <property type="entry name" value="Glyco_transf_20"/>
    <property type="match status" value="1"/>
</dbReference>
<gene>
    <name evidence="1" type="ORF">BB934_42945</name>
</gene>
<accession>A0A1B2EYD4</accession>
<dbReference type="InterPro" id="IPR001830">
    <property type="entry name" value="Glyco_trans_20"/>
</dbReference>
<dbReference type="EMBL" id="CP016620">
    <property type="protein sequence ID" value="ANY84981.1"/>
    <property type="molecule type" value="Genomic_DNA"/>
</dbReference>